<accession>A0A3P6T7Z6</accession>
<dbReference type="EMBL" id="UYRV01029940">
    <property type="protein sequence ID" value="VDK84182.1"/>
    <property type="molecule type" value="Genomic_DNA"/>
</dbReference>
<protein>
    <submittedName>
        <fullName evidence="2">Uncharacterized protein</fullName>
    </submittedName>
</protein>
<gene>
    <name evidence="2" type="ORF">CGOC_LOCUS8242</name>
</gene>
<feature type="region of interest" description="Disordered" evidence="1">
    <location>
        <begin position="31"/>
        <end position="52"/>
    </location>
</feature>
<proteinExistence type="predicted"/>
<feature type="compositionally biased region" description="Basic and acidic residues" evidence="1">
    <location>
        <begin position="37"/>
        <end position="52"/>
    </location>
</feature>
<evidence type="ECO:0000256" key="1">
    <source>
        <dbReference type="SAM" id="MobiDB-lite"/>
    </source>
</evidence>
<dbReference type="AlphaFoldDB" id="A0A3P6T7Z6"/>
<keyword evidence="3" id="KW-1185">Reference proteome</keyword>
<organism evidence="2 3">
    <name type="scientific">Cylicostephanus goldi</name>
    <name type="common">Nematode worm</name>
    <dbReference type="NCBI Taxonomy" id="71465"/>
    <lineage>
        <taxon>Eukaryota</taxon>
        <taxon>Metazoa</taxon>
        <taxon>Ecdysozoa</taxon>
        <taxon>Nematoda</taxon>
        <taxon>Chromadorea</taxon>
        <taxon>Rhabditida</taxon>
        <taxon>Rhabditina</taxon>
        <taxon>Rhabditomorpha</taxon>
        <taxon>Strongyloidea</taxon>
        <taxon>Strongylidae</taxon>
        <taxon>Cylicostephanus</taxon>
    </lineage>
</organism>
<sequence>MRQAKTFKENMKMIHKRKDAWNEKKRTLCGKRRKERKEHGVECEETKTEGER</sequence>
<feature type="non-terminal residue" evidence="2">
    <location>
        <position position="52"/>
    </location>
</feature>
<reference evidence="2 3" key="1">
    <citation type="submission" date="2018-11" db="EMBL/GenBank/DDBJ databases">
        <authorList>
            <consortium name="Pathogen Informatics"/>
        </authorList>
    </citation>
    <scope>NUCLEOTIDE SEQUENCE [LARGE SCALE GENOMIC DNA]</scope>
</reference>
<evidence type="ECO:0000313" key="2">
    <source>
        <dbReference type="EMBL" id="VDK84182.1"/>
    </source>
</evidence>
<dbReference type="Proteomes" id="UP000271889">
    <property type="component" value="Unassembled WGS sequence"/>
</dbReference>
<evidence type="ECO:0000313" key="3">
    <source>
        <dbReference type="Proteomes" id="UP000271889"/>
    </source>
</evidence>
<name>A0A3P6T7Z6_CYLGO</name>